<keyword evidence="6" id="KW-1185">Reference proteome</keyword>
<dbReference type="Proteomes" id="UP000028123">
    <property type="component" value="Unassembled WGS sequence"/>
</dbReference>
<evidence type="ECO:0000256" key="3">
    <source>
        <dbReference type="ARBA" id="ARBA00022989"/>
    </source>
</evidence>
<dbReference type="EMBL" id="JNVM01000028">
    <property type="protein sequence ID" value="KEQ23030.1"/>
    <property type="molecule type" value="Genomic_DNA"/>
</dbReference>
<keyword evidence="3" id="KW-1133">Transmembrane helix</keyword>
<evidence type="ECO:0008006" key="7">
    <source>
        <dbReference type="Google" id="ProtNLM"/>
    </source>
</evidence>
<sequence length="77" mass="8637">MIWGFVTTWIAFKLINQLVSIRVSGDEKLVGLDVVIHGVPATANLSLSENVKIFLGKCSSFILNFFPLNFIIWVNLQ</sequence>
<evidence type="ECO:0000313" key="6">
    <source>
        <dbReference type="Proteomes" id="UP000028123"/>
    </source>
</evidence>
<dbReference type="AlphaFoldDB" id="A0A081NX57"/>
<protein>
    <recommendedName>
        <fullName evidence="7">Ammonium transporter AmtB-like domain-containing protein</fullName>
    </recommendedName>
</protein>
<comment type="caution">
    <text evidence="5">The sequence shown here is derived from an EMBL/GenBank/DDBJ whole genome shotgun (WGS) entry which is preliminary data.</text>
</comment>
<keyword evidence="4" id="KW-0472">Membrane</keyword>
<gene>
    <name evidence="5" type="ORF">ET33_19140</name>
</gene>
<organism evidence="5 6">
    <name type="scientific">Paenibacillus tyrfis</name>
    <dbReference type="NCBI Taxonomy" id="1501230"/>
    <lineage>
        <taxon>Bacteria</taxon>
        <taxon>Bacillati</taxon>
        <taxon>Bacillota</taxon>
        <taxon>Bacilli</taxon>
        <taxon>Bacillales</taxon>
        <taxon>Paenibacillaceae</taxon>
        <taxon>Paenibacillus</taxon>
    </lineage>
</organism>
<evidence type="ECO:0000313" key="5">
    <source>
        <dbReference type="EMBL" id="KEQ23030.1"/>
    </source>
</evidence>
<accession>A0A081NX57</accession>
<proteinExistence type="predicted"/>
<comment type="subcellular location">
    <subcellularLocation>
        <location evidence="1">Membrane</location>
        <topology evidence="1">Multi-pass membrane protein</topology>
    </subcellularLocation>
</comment>
<evidence type="ECO:0000256" key="2">
    <source>
        <dbReference type="ARBA" id="ARBA00022692"/>
    </source>
</evidence>
<keyword evidence="2" id="KW-0812">Transmembrane</keyword>
<evidence type="ECO:0000256" key="1">
    <source>
        <dbReference type="ARBA" id="ARBA00004141"/>
    </source>
</evidence>
<evidence type="ECO:0000256" key="4">
    <source>
        <dbReference type="ARBA" id="ARBA00023136"/>
    </source>
</evidence>
<dbReference type="GO" id="GO:0016020">
    <property type="term" value="C:membrane"/>
    <property type="evidence" value="ECO:0007669"/>
    <property type="project" value="UniProtKB-SubCell"/>
</dbReference>
<dbReference type="RefSeq" id="WP_036689906.1">
    <property type="nucleotide sequence ID" value="NZ_JNVM01000028.1"/>
</dbReference>
<reference evidence="5 6" key="1">
    <citation type="submission" date="2014-06" db="EMBL/GenBank/DDBJ databases">
        <title>Draft genome sequence of Paenibacillus sp. MSt1.</title>
        <authorList>
            <person name="Aw Y.K."/>
            <person name="Ong K.S."/>
            <person name="Gan H.M."/>
            <person name="Lee S.M."/>
        </authorList>
    </citation>
    <scope>NUCLEOTIDE SEQUENCE [LARGE SCALE GENOMIC DNA]</scope>
    <source>
        <strain evidence="5 6">MSt1</strain>
    </source>
</reference>
<dbReference type="eggNOG" id="COG0004">
    <property type="taxonomic scope" value="Bacteria"/>
</dbReference>
<dbReference type="InterPro" id="IPR029020">
    <property type="entry name" value="Ammonium/urea_transptr"/>
</dbReference>
<name>A0A081NX57_9BACL</name>
<dbReference type="Gene3D" id="1.10.3430.10">
    <property type="entry name" value="Ammonium transporter AmtB like domains"/>
    <property type="match status" value="1"/>
</dbReference>